<keyword evidence="1" id="KW-0812">Transmembrane</keyword>
<dbReference type="Pfam" id="PF14358">
    <property type="entry name" value="DUF4405"/>
    <property type="match status" value="1"/>
</dbReference>
<gene>
    <name evidence="3" type="ORF">IAD50_03870</name>
</gene>
<name>A0A9D1I7S5_9CLOT</name>
<feature type="transmembrane region" description="Helical" evidence="1">
    <location>
        <begin position="148"/>
        <end position="173"/>
    </location>
</feature>
<evidence type="ECO:0000313" key="3">
    <source>
        <dbReference type="EMBL" id="HIU29417.1"/>
    </source>
</evidence>
<feature type="domain" description="Flavinylation-associated cytochrome" evidence="2">
    <location>
        <begin position="73"/>
        <end position="129"/>
    </location>
</feature>
<feature type="transmembrane region" description="Helical" evidence="1">
    <location>
        <begin position="75"/>
        <end position="96"/>
    </location>
</feature>
<reference evidence="3" key="2">
    <citation type="journal article" date="2021" name="PeerJ">
        <title>Extensive microbial diversity within the chicken gut microbiome revealed by metagenomics and culture.</title>
        <authorList>
            <person name="Gilroy R."/>
            <person name="Ravi A."/>
            <person name="Getino M."/>
            <person name="Pursley I."/>
            <person name="Horton D.L."/>
            <person name="Alikhan N.F."/>
            <person name="Baker D."/>
            <person name="Gharbi K."/>
            <person name="Hall N."/>
            <person name="Watson M."/>
            <person name="Adriaenssens E.M."/>
            <person name="Foster-Nyarko E."/>
            <person name="Jarju S."/>
            <person name="Secka A."/>
            <person name="Antonio M."/>
            <person name="Oren A."/>
            <person name="Chaudhuri R.R."/>
            <person name="La Ragione R."/>
            <person name="Hildebrand F."/>
            <person name="Pallen M.J."/>
        </authorList>
    </citation>
    <scope>NUCLEOTIDE SEQUENCE</scope>
    <source>
        <strain evidence="3">CHK195-4489</strain>
    </source>
</reference>
<evidence type="ECO:0000256" key="1">
    <source>
        <dbReference type="SAM" id="Phobius"/>
    </source>
</evidence>
<evidence type="ECO:0000259" key="2">
    <source>
        <dbReference type="Pfam" id="PF14358"/>
    </source>
</evidence>
<comment type="caution">
    <text evidence="3">The sequence shown here is derived from an EMBL/GenBank/DDBJ whole genome shotgun (WGS) entry which is preliminary data.</text>
</comment>
<feature type="transmembrane region" description="Helical" evidence="1">
    <location>
        <begin position="108"/>
        <end position="127"/>
    </location>
</feature>
<sequence>MKLKSIIKMITDAAMFVLFLLLMERHLIAGALHEWLGIAMGILFLLHNALNYKWFSALFKGKYGALRIVQTTVNFLLWIAMLGCMISGVLVSESIFPAGAAGYELGRFLHLVATAWSFVLMSVHLGLHWHIFLSTAKRVSAGIRIKKFILWGFRILALAVCAYGGCILLERRFWEELFYLIDYTKEYDYAKNAFVYLIESGAMAALFAGLTYYAKKLFLHHGPRRLRRNKTESVTGGET</sequence>
<evidence type="ECO:0000313" key="4">
    <source>
        <dbReference type="Proteomes" id="UP000824089"/>
    </source>
</evidence>
<feature type="transmembrane region" description="Helical" evidence="1">
    <location>
        <begin position="35"/>
        <end position="54"/>
    </location>
</feature>
<reference evidence="3" key="1">
    <citation type="submission" date="2020-10" db="EMBL/GenBank/DDBJ databases">
        <authorList>
            <person name="Gilroy R."/>
        </authorList>
    </citation>
    <scope>NUCLEOTIDE SEQUENCE</scope>
    <source>
        <strain evidence="3">CHK195-4489</strain>
    </source>
</reference>
<feature type="transmembrane region" description="Helical" evidence="1">
    <location>
        <begin position="193"/>
        <end position="214"/>
    </location>
</feature>
<dbReference type="EMBL" id="DVMM01000077">
    <property type="protein sequence ID" value="HIU29417.1"/>
    <property type="molecule type" value="Genomic_DNA"/>
</dbReference>
<dbReference type="InterPro" id="IPR025517">
    <property type="entry name" value="DUF4405"/>
</dbReference>
<dbReference type="Proteomes" id="UP000824089">
    <property type="component" value="Unassembled WGS sequence"/>
</dbReference>
<accession>A0A9D1I7S5</accession>
<organism evidence="3 4">
    <name type="scientific">Candidatus Egerieisoma faecipullorum</name>
    <dbReference type="NCBI Taxonomy" id="2840963"/>
    <lineage>
        <taxon>Bacteria</taxon>
        <taxon>Bacillati</taxon>
        <taxon>Bacillota</taxon>
        <taxon>Clostridia</taxon>
        <taxon>Eubacteriales</taxon>
        <taxon>Clostridiaceae</taxon>
        <taxon>Clostridiaceae incertae sedis</taxon>
        <taxon>Candidatus Egerieisoma</taxon>
    </lineage>
</organism>
<proteinExistence type="predicted"/>
<keyword evidence="1" id="KW-0472">Membrane</keyword>
<keyword evidence="1" id="KW-1133">Transmembrane helix</keyword>
<dbReference type="AlphaFoldDB" id="A0A9D1I7S5"/>
<protein>
    <submittedName>
        <fullName evidence="3">DUF4405 domain-containing protein</fullName>
    </submittedName>
</protein>